<evidence type="ECO:0000256" key="3">
    <source>
        <dbReference type="RuleBase" id="RU361186"/>
    </source>
</evidence>
<dbReference type="OrthoDB" id="309899at2"/>
<name>A0A1I1S232_9ACTN</name>
<dbReference type="InterPro" id="IPR016288">
    <property type="entry name" value="Beta_cellobiohydrolase"/>
</dbReference>
<reference evidence="5 6" key="1">
    <citation type="submission" date="2016-10" db="EMBL/GenBank/DDBJ databases">
        <authorList>
            <person name="de Groot N.N."/>
        </authorList>
    </citation>
    <scope>NUCLEOTIDE SEQUENCE [LARGE SCALE GENOMIC DNA]</scope>
    <source>
        <strain evidence="5 6">CGMCC 4.5739</strain>
    </source>
</reference>
<dbReference type="PANTHER" id="PTHR34876">
    <property type="match status" value="1"/>
</dbReference>
<dbReference type="EMBL" id="FOLM01000014">
    <property type="protein sequence ID" value="SFD40392.1"/>
    <property type="molecule type" value="Genomic_DNA"/>
</dbReference>
<dbReference type="EC" id="3.2.1.-" evidence="3"/>
<comment type="similarity">
    <text evidence="3">Belongs to the glycosyl hydrolase family 6.</text>
</comment>
<proteinExistence type="inferred from homology"/>
<evidence type="ECO:0000256" key="4">
    <source>
        <dbReference type="SAM" id="MobiDB-lite"/>
    </source>
</evidence>
<dbReference type="InterPro" id="IPR036434">
    <property type="entry name" value="Beta_cellobiohydrolase_sf"/>
</dbReference>
<evidence type="ECO:0000313" key="5">
    <source>
        <dbReference type="EMBL" id="SFD40392.1"/>
    </source>
</evidence>
<feature type="binding site" evidence="2">
    <location>
        <position position="420"/>
    </location>
    <ligand>
        <name>substrate</name>
    </ligand>
</feature>
<dbReference type="GO" id="GO:0004553">
    <property type="term" value="F:hydrolase activity, hydrolyzing O-glycosyl compounds"/>
    <property type="evidence" value="ECO:0007669"/>
    <property type="project" value="InterPro"/>
</dbReference>
<feature type="binding site" evidence="2">
    <location>
        <position position="389"/>
    </location>
    <ligand>
        <name>substrate</name>
    </ligand>
</feature>
<gene>
    <name evidence="5" type="ORF">SAMN05421773_114140</name>
</gene>
<evidence type="ECO:0000256" key="2">
    <source>
        <dbReference type="PIRSR" id="PIRSR001100-2"/>
    </source>
</evidence>
<feature type="signal peptide" evidence="3">
    <location>
        <begin position="1"/>
        <end position="38"/>
    </location>
</feature>
<dbReference type="PIRSF" id="PIRSF001100">
    <property type="entry name" value="Beta_cellobiohydrolase"/>
    <property type="match status" value="1"/>
</dbReference>
<dbReference type="AlphaFoldDB" id="A0A1I1S232"/>
<feature type="active site" description="Proton acceptor" evidence="1">
    <location>
        <position position="422"/>
    </location>
</feature>
<feature type="region of interest" description="Disordered" evidence="4">
    <location>
        <begin position="41"/>
        <end position="72"/>
    </location>
</feature>
<dbReference type="RefSeq" id="WP_093840756.1">
    <property type="nucleotide sequence ID" value="NZ_FOLM01000014.1"/>
</dbReference>
<keyword evidence="3" id="KW-0624">Polysaccharide degradation</keyword>
<keyword evidence="3" id="KW-0136">Cellulose degradation</keyword>
<keyword evidence="6" id="KW-1185">Reference proteome</keyword>
<dbReference type="PRINTS" id="PR00733">
    <property type="entry name" value="GLHYDRLASE6"/>
</dbReference>
<keyword evidence="3" id="KW-0732">Signal</keyword>
<dbReference type="Proteomes" id="UP000199207">
    <property type="component" value="Unassembled WGS sequence"/>
</dbReference>
<protein>
    <recommendedName>
        <fullName evidence="3">Glucanase</fullName>
        <ecNumber evidence="3">3.2.1.-</ecNumber>
    </recommendedName>
</protein>
<feature type="compositionally biased region" description="Low complexity" evidence="4">
    <location>
        <begin position="55"/>
        <end position="69"/>
    </location>
</feature>
<dbReference type="Pfam" id="PF01341">
    <property type="entry name" value="Glyco_hydro_6"/>
    <property type="match status" value="1"/>
</dbReference>
<accession>A0A1I1S232</accession>
<keyword evidence="3" id="KW-0119">Carbohydrate metabolism</keyword>
<evidence type="ECO:0000313" key="6">
    <source>
        <dbReference type="Proteomes" id="UP000199207"/>
    </source>
</evidence>
<dbReference type="GO" id="GO:0030245">
    <property type="term" value="P:cellulose catabolic process"/>
    <property type="evidence" value="ECO:0007669"/>
    <property type="project" value="UniProtKB-KW"/>
</dbReference>
<feature type="chain" id="PRO_5011329752" description="Glucanase" evidence="3">
    <location>
        <begin position="39"/>
        <end position="477"/>
    </location>
</feature>
<dbReference type="SUPFAM" id="SSF51989">
    <property type="entry name" value="Glycosyl hydrolases family 6, cellulases"/>
    <property type="match status" value="1"/>
</dbReference>
<dbReference type="Gene3D" id="3.20.20.40">
    <property type="entry name" value="1, 4-beta cellobiohydrolase"/>
    <property type="match status" value="1"/>
</dbReference>
<sequence length="477" mass="49684">MSLSHLDDWLSRLGWRRRGGRLAAAAVAASLLAAPAPAVSGTAPALGAESRDGGRPAAGPAGPRQPRADNPYAGVRVYVDPEWAARARAHPGGAAVAGLPTAVWIDRAAAVHGAGGTGGRTMGLRDHLDAALAQGAGLIQLVLHNLPGRSCARPAWHGELGPGDIGRYRTEFIDPIADILGDPAYASLRVVAVIEPESLSSLVLHTRPRQPAIALCETMKANGNYLAGIGYALGRLGDLPQVYLYLDAGHHGALGRPDSRIPVAQLFYQAATTAGARPADVHGFTVNLAGYGALREPFLHLTDTVHGTPVHDSRWIGGNRHLDELSYARTLREQLVSFGFGSGIGMIVDTSRNGWGGPDRPTGPAAGAPGVDSHVNASRLDRRHSSTHWCNQENAGLGERPAASPGPGIDAYAWLKPPGESDGSAAGFPGAAGRRADPMCAPRHPAGPTGALPGGPPFGRWFPEHFTRLLANAQPPL</sequence>
<feature type="binding site" evidence="2">
    <location>
        <position position="104"/>
    </location>
    <ligand>
        <name>substrate</name>
    </ligand>
</feature>
<keyword evidence="3" id="KW-0326">Glycosidase</keyword>
<feature type="region of interest" description="Disordered" evidence="4">
    <location>
        <begin position="353"/>
        <end position="374"/>
    </location>
</feature>
<feature type="binding site" evidence="2">
    <location>
        <position position="106"/>
    </location>
    <ligand>
        <name>substrate</name>
    </ligand>
</feature>
<feature type="binding site" evidence="2">
    <location>
        <position position="250"/>
    </location>
    <ligand>
        <name>substrate</name>
    </ligand>
</feature>
<keyword evidence="3" id="KW-0378">Hydrolase</keyword>
<dbReference type="PANTHER" id="PTHR34876:SF4">
    <property type="entry name" value="1,4-BETA-D-GLUCAN CELLOBIOHYDROLASE C-RELATED"/>
    <property type="match status" value="1"/>
</dbReference>
<evidence type="ECO:0000256" key="1">
    <source>
        <dbReference type="PIRSR" id="PIRSR001100-1"/>
    </source>
</evidence>
<dbReference type="STRING" id="910347.SAMN05421773_114140"/>
<organism evidence="5 6">
    <name type="scientific">Streptomyces aidingensis</name>
    <dbReference type="NCBI Taxonomy" id="910347"/>
    <lineage>
        <taxon>Bacteria</taxon>
        <taxon>Bacillati</taxon>
        <taxon>Actinomycetota</taxon>
        <taxon>Actinomycetes</taxon>
        <taxon>Kitasatosporales</taxon>
        <taxon>Streptomycetaceae</taxon>
        <taxon>Streptomyces</taxon>
    </lineage>
</organism>
<feature type="binding site" evidence="2">
    <location>
        <position position="416"/>
    </location>
    <ligand>
        <name>substrate</name>
    </ligand>
</feature>